<dbReference type="RefSeq" id="WP_073043618.1">
    <property type="nucleotide sequence ID" value="NZ_FQUO01000008.1"/>
</dbReference>
<dbReference type="PANTHER" id="PTHR33993:SF2">
    <property type="entry name" value="VOC DOMAIN-CONTAINING PROTEIN"/>
    <property type="match status" value="1"/>
</dbReference>
<feature type="domain" description="VOC" evidence="1">
    <location>
        <begin position="7"/>
        <end position="126"/>
    </location>
</feature>
<proteinExistence type="predicted"/>
<reference evidence="2 3" key="1">
    <citation type="submission" date="2016-11" db="EMBL/GenBank/DDBJ databases">
        <authorList>
            <person name="Jaros S."/>
            <person name="Januszkiewicz K."/>
            <person name="Wedrychowicz H."/>
        </authorList>
    </citation>
    <scope>NUCLEOTIDE SEQUENCE [LARGE SCALE GENOMIC DNA]</scope>
    <source>
        <strain evidence="2 3">DSM 26897</strain>
    </source>
</reference>
<dbReference type="PROSITE" id="PS51819">
    <property type="entry name" value="VOC"/>
    <property type="match status" value="1"/>
</dbReference>
<evidence type="ECO:0000313" key="2">
    <source>
        <dbReference type="EMBL" id="SHF46875.1"/>
    </source>
</evidence>
<dbReference type="PANTHER" id="PTHR33993">
    <property type="entry name" value="GLYOXALASE-RELATED"/>
    <property type="match status" value="1"/>
</dbReference>
<dbReference type="InterPro" id="IPR052164">
    <property type="entry name" value="Anthracycline_SecMetBiosynth"/>
</dbReference>
<dbReference type="AlphaFoldDB" id="A0A1M5BWT6"/>
<dbReference type="InterPro" id="IPR037523">
    <property type="entry name" value="VOC_core"/>
</dbReference>
<dbReference type="InterPro" id="IPR004360">
    <property type="entry name" value="Glyas_Fos-R_dOase_dom"/>
</dbReference>
<dbReference type="InterPro" id="IPR029068">
    <property type="entry name" value="Glyas_Bleomycin-R_OHBP_Dase"/>
</dbReference>
<dbReference type="Gene3D" id="3.10.180.10">
    <property type="entry name" value="2,3-Dihydroxybiphenyl 1,2-Dioxygenase, domain 1"/>
    <property type="match status" value="1"/>
</dbReference>
<name>A0A1M5BWT6_9BACT</name>
<organism evidence="2 3">
    <name type="scientific">Cnuella takakiae</name>
    <dbReference type="NCBI Taxonomy" id="1302690"/>
    <lineage>
        <taxon>Bacteria</taxon>
        <taxon>Pseudomonadati</taxon>
        <taxon>Bacteroidota</taxon>
        <taxon>Chitinophagia</taxon>
        <taxon>Chitinophagales</taxon>
        <taxon>Chitinophagaceae</taxon>
        <taxon>Cnuella</taxon>
    </lineage>
</organism>
<dbReference type="CDD" id="cd07247">
    <property type="entry name" value="SgaA_N_like"/>
    <property type="match status" value="1"/>
</dbReference>
<dbReference type="OrthoDB" id="9804235at2"/>
<dbReference type="SUPFAM" id="SSF54593">
    <property type="entry name" value="Glyoxalase/Bleomycin resistance protein/Dihydroxybiphenyl dioxygenase"/>
    <property type="match status" value="1"/>
</dbReference>
<dbReference type="Pfam" id="PF00903">
    <property type="entry name" value="Glyoxalase"/>
    <property type="match status" value="1"/>
</dbReference>
<accession>A0A1M5BWT6</accession>
<evidence type="ECO:0000259" key="1">
    <source>
        <dbReference type="PROSITE" id="PS51819"/>
    </source>
</evidence>
<dbReference type="STRING" id="1302690.BUE76_17900"/>
<protein>
    <recommendedName>
        <fullName evidence="1">VOC domain-containing protein</fullName>
    </recommendedName>
</protein>
<evidence type="ECO:0000313" key="3">
    <source>
        <dbReference type="Proteomes" id="UP000184368"/>
    </source>
</evidence>
<dbReference type="EMBL" id="FQUO01000008">
    <property type="protein sequence ID" value="SHF46875.1"/>
    <property type="molecule type" value="Genomic_DNA"/>
</dbReference>
<gene>
    <name evidence="2" type="ORF">SAMN05444008_108127</name>
</gene>
<dbReference type="Proteomes" id="UP000184368">
    <property type="component" value="Unassembled WGS sequence"/>
</dbReference>
<sequence length="143" mass="15567">MSPQTNIINWFEIPVSDMARAKHFYETIFGIEMYEETIAGTQMAYFPGEPGSGKVSGALALSPDHKPTADGVVVYLNANPAMNPIMDKVTEAGGTVLMPRTLITPEIGYMAFFFDTEGNKMALHSTEGIHIPIHDMESVIGGE</sequence>
<keyword evidence="3" id="KW-1185">Reference proteome</keyword>